<feature type="binding site" evidence="2">
    <location>
        <position position="69"/>
    </location>
    <ligand>
        <name>substrate</name>
    </ligand>
</feature>
<dbReference type="PANTHER" id="PTHR36934:SF1">
    <property type="entry name" value="THIOESTERASE DOMAIN-CONTAINING PROTEIN"/>
    <property type="match status" value="1"/>
</dbReference>
<reference evidence="4" key="1">
    <citation type="journal article" date="2021" name="PeerJ">
        <title>Extensive microbial diversity within the chicken gut microbiome revealed by metagenomics and culture.</title>
        <authorList>
            <person name="Gilroy R."/>
            <person name="Ravi A."/>
            <person name="Getino M."/>
            <person name="Pursley I."/>
            <person name="Horton D.L."/>
            <person name="Alikhan N.F."/>
            <person name="Baker D."/>
            <person name="Gharbi K."/>
            <person name="Hall N."/>
            <person name="Watson M."/>
            <person name="Adriaenssens E.M."/>
            <person name="Foster-Nyarko E."/>
            <person name="Jarju S."/>
            <person name="Secka A."/>
            <person name="Antonio M."/>
            <person name="Oren A."/>
            <person name="Chaudhuri R.R."/>
            <person name="La Ragione R."/>
            <person name="Hildebrand F."/>
            <person name="Pallen M.J."/>
        </authorList>
    </citation>
    <scope>NUCLEOTIDE SEQUENCE</scope>
    <source>
        <strain evidence="4">ChiGjej3B3-7470</strain>
    </source>
</reference>
<feature type="active site" evidence="1">
    <location>
        <position position="42"/>
    </location>
</feature>
<dbReference type="Proteomes" id="UP000712713">
    <property type="component" value="Unassembled WGS sequence"/>
</dbReference>
<dbReference type="InterPro" id="IPR025540">
    <property type="entry name" value="FlK"/>
</dbReference>
<evidence type="ECO:0000313" key="5">
    <source>
        <dbReference type="Proteomes" id="UP000712713"/>
    </source>
</evidence>
<feature type="domain" description="Fluoroacetyl-CoA-specific thioesterase-like" evidence="3">
    <location>
        <begin position="34"/>
        <end position="125"/>
    </location>
</feature>
<feature type="active site" evidence="1">
    <location>
        <position position="76"/>
    </location>
</feature>
<sequence length="141" mass="15056">MLDSMQPGISGTLSVVVDESLTVPGVSDKYPRFDAMPQVFATGYMVAFAECAAMEAMAPHMEDGEDSVGIEVNVTHSAPTAVGMTVTAFAELVEAEGRILTFRVELHDDAGLIGAGLHKRAVINRAKFDAGVEKRRETSLQ</sequence>
<dbReference type="PANTHER" id="PTHR36934">
    <property type="entry name" value="BLR0278 PROTEIN"/>
    <property type="match status" value="1"/>
</dbReference>
<organism evidence="4 5">
    <name type="scientific">Tessaracoccus flavescens</name>
    <dbReference type="NCBI Taxonomy" id="399497"/>
    <lineage>
        <taxon>Bacteria</taxon>
        <taxon>Bacillati</taxon>
        <taxon>Actinomycetota</taxon>
        <taxon>Actinomycetes</taxon>
        <taxon>Propionibacteriales</taxon>
        <taxon>Propionibacteriaceae</taxon>
        <taxon>Tessaracoccus</taxon>
    </lineage>
</organism>
<dbReference type="EMBL" id="DYZF01000257">
    <property type="protein sequence ID" value="HJE52313.1"/>
    <property type="molecule type" value="Genomic_DNA"/>
</dbReference>
<evidence type="ECO:0000256" key="1">
    <source>
        <dbReference type="PIRSR" id="PIRSR014972-1"/>
    </source>
</evidence>
<dbReference type="SUPFAM" id="SSF54637">
    <property type="entry name" value="Thioesterase/thiol ester dehydrase-isomerase"/>
    <property type="match status" value="1"/>
</dbReference>
<proteinExistence type="predicted"/>
<dbReference type="Pfam" id="PF22636">
    <property type="entry name" value="FlK"/>
    <property type="match status" value="1"/>
</dbReference>
<comment type="caution">
    <text evidence="4">The sequence shown here is derived from an EMBL/GenBank/DDBJ whole genome shotgun (WGS) entry which is preliminary data.</text>
</comment>
<name>A0A921JS84_9ACTN</name>
<reference evidence="4" key="2">
    <citation type="submission" date="2021-09" db="EMBL/GenBank/DDBJ databases">
        <authorList>
            <person name="Gilroy R."/>
        </authorList>
    </citation>
    <scope>NUCLEOTIDE SEQUENCE</scope>
    <source>
        <strain evidence="4">ChiGjej3B3-7470</strain>
    </source>
</reference>
<dbReference type="PIRSF" id="PIRSF014972">
    <property type="entry name" value="FlK"/>
    <property type="match status" value="1"/>
</dbReference>
<dbReference type="Gene3D" id="3.10.129.10">
    <property type="entry name" value="Hotdog Thioesterase"/>
    <property type="match status" value="1"/>
</dbReference>
<feature type="binding site" evidence="2">
    <location>
        <position position="120"/>
    </location>
    <ligand>
        <name>substrate</name>
    </ligand>
</feature>
<evidence type="ECO:0000313" key="4">
    <source>
        <dbReference type="EMBL" id="HJE52313.1"/>
    </source>
</evidence>
<evidence type="ECO:0000256" key="2">
    <source>
        <dbReference type="PIRSR" id="PIRSR014972-2"/>
    </source>
</evidence>
<accession>A0A921JS84</accession>
<dbReference type="InterPro" id="IPR054485">
    <property type="entry name" value="FlK-like_dom"/>
</dbReference>
<dbReference type="AlphaFoldDB" id="A0A921JS84"/>
<dbReference type="InterPro" id="IPR029069">
    <property type="entry name" value="HotDog_dom_sf"/>
</dbReference>
<protein>
    <submittedName>
        <fullName evidence="4">Thioesterase family protein</fullName>
    </submittedName>
</protein>
<feature type="active site" evidence="1">
    <location>
        <position position="50"/>
    </location>
</feature>
<gene>
    <name evidence="4" type="ORF">K8V15_10150</name>
</gene>
<evidence type="ECO:0000259" key="3">
    <source>
        <dbReference type="Pfam" id="PF22636"/>
    </source>
</evidence>